<proteinExistence type="predicted"/>
<protein>
    <submittedName>
        <fullName evidence="3">Oidioi.mRNA.OKI2018_I69.chr2.g5167.t1.cds</fullName>
    </submittedName>
    <submittedName>
        <fullName evidence="4">Oidioi.mRNA.OKI2018_I69.chr2.g5178.t1.cds</fullName>
    </submittedName>
</protein>
<feature type="region of interest" description="Disordered" evidence="1">
    <location>
        <begin position="66"/>
        <end position="86"/>
    </location>
</feature>
<dbReference type="Proteomes" id="UP001158576">
    <property type="component" value="Chromosome 2"/>
</dbReference>
<evidence type="ECO:0000256" key="2">
    <source>
        <dbReference type="SAM" id="Phobius"/>
    </source>
</evidence>
<evidence type="ECO:0000313" key="4">
    <source>
        <dbReference type="EMBL" id="CAG5110820.1"/>
    </source>
</evidence>
<gene>
    <name evidence="3" type="ORF">OKIOD_LOCUS13932</name>
    <name evidence="4" type="ORF">OKIOD_LOCUS13943</name>
</gene>
<feature type="transmembrane region" description="Helical" evidence="2">
    <location>
        <begin position="30"/>
        <end position="59"/>
    </location>
</feature>
<dbReference type="EMBL" id="OU015567">
    <property type="protein sequence ID" value="CAG5110820.1"/>
    <property type="molecule type" value="Genomic_DNA"/>
</dbReference>
<sequence length="101" mass="11101">MESTIKNEELLNSQIYLNATVQNYELAASILPFLLVFGGVIILFLGLCIYLTCVCPSFIRDLSLETKSNGSEDSDDESGTMTTDLNSSEAYVQGTEMKFLA</sequence>
<keyword evidence="5" id="KW-1185">Reference proteome</keyword>
<dbReference type="EMBL" id="OU015567">
    <property type="protein sequence ID" value="CAG5110806.1"/>
    <property type="molecule type" value="Genomic_DNA"/>
</dbReference>
<keyword evidence="2" id="KW-0472">Membrane</keyword>
<evidence type="ECO:0000313" key="3">
    <source>
        <dbReference type="EMBL" id="CAG5110806.1"/>
    </source>
</evidence>
<reference evidence="3 5" key="1">
    <citation type="submission" date="2021-04" db="EMBL/GenBank/DDBJ databases">
        <authorList>
            <person name="Bliznina A."/>
        </authorList>
    </citation>
    <scope>NUCLEOTIDE SEQUENCE [LARGE SCALE GENOMIC DNA]</scope>
</reference>
<name>A0ABN7T018_OIKDI</name>
<keyword evidence="2" id="KW-0812">Transmembrane</keyword>
<evidence type="ECO:0000313" key="5">
    <source>
        <dbReference type="Proteomes" id="UP001158576"/>
    </source>
</evidence>
<evidence type="ECO:0000256" key="1">
    <source>
        <dbReference type="SAM" id="MobiDB-lite"/>
    </source>
</evidence>
<accession>A0ABN7T018</accession>
<organism evidence="3 5">
    <name type="scientific">Oikopleura dioica</name>
    <name type="common">Tunicate</name>
    <dbReference type="NCBI Taxonomy" id="34765"/>
    <lineage>
        <taxon>Eukaryota</taxon>
        <taxon>Metazoa</taxon>
        <taxon>Chordata</taxon>
        <taxon>Tunicata</taxon>
        <taxon>Appendicularia</taxon>
        <taxon>Copelata</taxon>
        <taxon>Oikopleuridae</taxon>
        <taxon>Oikopleura</taxon>
    </lineage>
</organism>
<keyword evidence="2" id="KW-1133">Transmembrane helix</keyword>